<dbReference type="AlphaFoldDB" id="A0A2C6KAF3"/>
<dbReference type="GeneID" id="94434486"/>
<feature type="non-terminal residue" evidence="1">
    <location>
        <position position="1"/>
    </location>
</feature>
<name>A0A2C6KAF3_9APIC</name>
<sequence length="71" mass="8065">KGCRGLLVSDFRENTVVLLRGAGRCLFENRQIRDRLCRFPSVSHPLSLKAVLESGRVSKQSPSKHVRHRLP</sequence>
<dbReference type="RefSeq" id="XP_067916751.1">
    <property type="nucleotide sequence ID" value="XM_068071275.1"/>
</dbReference>
<organism evidence="1 2">
    <name type="scientific">Cystoisospora suis</name>
    <dbReference type="NCBI Taxonomy" id="483139"/>
    <lineage>
        <taxon>Eukaryota</taxon>
        <taxon>Sar</taxon>
        <taxon>Alveolata</taxon>
        <taxon>Apicomplexa</taxon>
        <taxon>Conoidasida</taxon>
        <taxon>Coccidia</taxon>
        <taxon>Eucoccidiorida</taxon>
        <taxon>Eimeriorina</taxon>
        <taxon>Sarcocystidae</taxon>
        <taxon>Cystoisospora</taxon>
    </lineage>
</organism>
<dbReference type="VEuPathDB" id="ToxoDB:CSUI_011174"/>
<comment type="caution">
    <text evidence="1">The sequence shown here is derived from an EMBL/GenBank/DDBJ whole genome shotgun (WGS) entry which is preliminary data.</text>
</comment>
<accession>A0A2C6KAF3</accession>
<dbReference type="Proteomes" id="UP000221165">
    <property type="component" value="Unassembled WGS sequence"/>
</dbReference>
<proteinExistence type="predicted"/>
<gene>
    <name evidence="1" type="ORF">CSUI_011174</name>
</gene>
<evidence type="ECO:0000313" key="1">
    <source>
        <dbReference type="EMBL" id="PHJ15017.1"/>
    </source>
</evidence>
<protein>
    <submittedName>
        <fullName evidence="1">Uncharacterized protein</fullName>
    </submittedName>
</protein>
<reference evidence="1 2" key="1">
    <citation type="journal article" date="2017" name="Int. J. Parasitol.">
        <title>The genome of the protozoan parasite Cystoisospora suis and a reverse vaccinology approach to identify vaccine candidates.</title>
        <authorList>
            <person name="Palmieri N."/>
            <person name="Shrestha A."/>
            <person name="Ruttkowski B."/>
            <person name="Beck T."/>
            <person name="Vogl C."/>
            <person name="Tomley F."/>
            <person name="Blake D.P."/>
            <person name="Joachim A."/>
        </authorList>
    </citation>
    <scope>NUCLEOTIDE SEQUENCE [LARGE SCALE GENOMIC DNA]</scope>
    <source>
        <strain evidence="1 2">Wien I</strain>
    </source>
</reference>
<dbReference type="EMBL" id="MIGC01009967">
    <property type="protein sequence ID" value="PHJ15017.1"/>
    <property type="molecule type" value="Genomic_DNA"/>
</dbReference>
<evidence type="ECO:0000313" key="2">
    <source>
        <dbReference type="Proteomes" id="UP000221165"/>
    </source>
</evidence>
<keyword evidence="2" id="KW-1185">Reference proteome</keyword>